<proteinExistence type="predicted"/>
<protein>
    <recommendedName>
        <fullName evidence="3">DUF2478 domain-containing protein</fullName>
    </recommendedName>
</protein>
<reference evidence="1 2" key="1">
    <citation type="submission" date="2016-10" db="EMBL/GenBank/DDBJ databases">
        <authorList>
            <person name="de Groot N.N."/>
        </authorList>
    </citation>
    <scope>NUCLEOTIDE SEQUENCE [LARGE SCALE GENOMIC DNA]</scope>
    <source>
        <strain evidence="1 2">DSM 17862</strain>
    </source>
</reference>
<dbReference type="EMBL" id="FOHO01000002">
    <property type="protein sequence ID" value="SES95115.1"/>
    <property type="molecule type" value="Genomic_DNA"/>
</dbReference>
<evidence type="ECO:0000313" key="2">
    <source>
        <dbReference type="Proteomes" id="UP000199180"/>
    </source>
</evidence>
<dbReference type="InterPro" id="IPR018912">
    <property type="entry name" value="DUF2478"/>
</dbReference>
<keyword evidence="2" id="KW-1185">Reference proteome</keyword>
<name>A0A1I0ALF4_9RHOB</name>
<evidence type="ECO:0008006" key="3">
    <source>
        <dbReference type="Google" id="ProtNLM"/>
    </source>
</evidence>
<gene>
    <name evidence="1" type="ORF">SAMN04489858_102284</name>
</gene>
<organism evidence="1 2">
    <name type="scientific">Paracoccus homiensis</name>
    <dbReference type="NCBI Taxonomy" id="364199"/>
    <lineage>
        <taxon>Bacteria</taxon>
        <taxon>Pseudomonadati</taxon>
        <taxon>Pseudomonadota</taxon>
        <taxon>Alphaproteobacteria</taxon>
        <taxon>Rhodobacterales</taxon>
        <taxon>Paracoccaceae</taxon>
        <taxon>Paracoccus</taxon>
    </lineage>
</organism>
<dbReference type="OrthoDB" id="5918880at2"/>
<dbReference type="STRING" id="364199.SAMN04489858_102284"/>
<accession>A0A1I0ALF4</accession>
<evidence type="ECO:0000313" key="1">
    <source>
        <dbReference type="EMBL" id="SES95115.1"/>
    </source>
</evidence>
<dbReference type="Proteomes" id="UP000199180">
    <property type="component" value="Unassembled WGS sequence"/>
</dbReference>
<dbReference type="RefSeq" id="WP_090732589.1">
    <property type="nucleotide sequence ID" value="NZ_FOHO01000002.1"/>
</dbReference>
<dbReference type="Pfam" id="PF10649">
    <property type="entry name" value="DUF2478"/>
    <property type="match status" value="1"/>
</dbReference>
<sequence>MLAWFGLDDTASPGESDRLLADLAQDMAATGHRVAGAIQINRDLGPDCACDMDLIVLGDETNPIRISQSLGGGSSGCRLDTGALELAAARLQSRMDGAALMILPKFGRQEAVGRGFRDVIGQAMLQGIPVLLHVPRQQRQAFQDFAQGMATRLQPADLVTWCHRQLTEAA</sequence>
<dbReference type="AlphaFoldDB" id="A0A1I0ALF4"/>